<evidence type="ECO:0000256" key="1">
    <source>
        <dbReference type="SAM" id="MobiDB-lite"/>
    </source>
</evidence>
<feature type="compositionally biased region" description="Basic residues" evidence="1">
    <location>
        <begin position="77"/>
        <end position="87"/>
    </location>
</feature>
<organism evidence="2">
    <name type="scientific">Zea mays</name>
    <name type="common">Maize</name>
    <dbReference type="NCBI Taxonomy" id="4577"/>
    <lineage>
        <taxon>Eukaryota</taxon>
        <taxon>Viridiplantae</taxon>
        <taxon>Streptophyta</taxon>
        <taxon>Embryophyta</taxon>
        <taxon>Tracheophyta</taxon>
        <taxon>Spermatophyta</taxon>
        <taxon>Magnoliopsida</taxon>
        <taxon>Liliopsida</taxon>
        <taxon>Poales</taxon>
        <taxon>Poaceae</taxon>
        <taxon>PACMAD clade</taxon>
        <taxon>Panicoideae</taxon>
        <taxon>Andropogonodae</taxon>
        <taxon>Andropogoneae</taxon>
        <taxon>Tripsacinae</taxon>
        <taxon>Zea</taxon>
    </lineage>
</organism>
<proteinExistence type="evidence at transcript level"/>
<feature type="region of interest" description="Disordered" evidence="1">
    <location>
        <begin position="1"/>
        <end position="117"/>
    </location>
</feature>
<sequence length="117" mass="13103">MGQEHRNGSASSKLHRKCTTLISRPTLTGKDRRKGNNYQRRRRWGTGSAQWSGSTCNGPRAQEQQRQGCARSGTRGKGPRPRMRSRKTTACTQCARGRPDQLEVDDGLHPERAGTNR</sequence>
<feature type="compositionally biased region" description="Polar residues" evidence="1">
    <location>
        <begin position="47"/>
        <end position="67"/>
    </location>
</feature>
<feature type="compositionally biased region" description="Basic residues" evidence="1">
    <location>
        <begin position="31"/>
        <end position="44"/>
    </location>
</feature>
<dbReference type="EMBL" id="BT066971">
    <property type="protein sequence ID" value="ACN33868.1"/>
    <property type="molecule type" value="mRNA"/>
</dbReference>
<dbReference type="AlphaFoldDB" id="C0PFA2"/>
<name>C0PFA2_MAIZE</name>
<reference evidence="2" key="1">
    <citation type="journal article" date="2009" name="PLoS Genet.">
        <title>Sequencing, mapping, and analysis of 27,455 maize full-length cDNAs.</title>
        <authorList>
            <person name="Soderlund C."/>
            <person name="Descour A."/>
            <person name="Kudrna D."/>
            <person name="Bomhoff M."/>
            <person name="Boyd L."/>
            <person name="Currie J."/>
            <person name="Angelova A."/>
            <person name="Collura K."/>
            <person name="Wissotski M."/>
            <person name="Ashley E."/>
            <person name="Morrow D."/>
            <person name="Fernandes J."/>
            <person name="Walbot V."/>
            <person name="Yu Y."/>
        </authorList>
    </citation>
    <scope>NUCLEOTIDE SEQUENCE</scope>
    <source>
        <strain evidence="2">B73</strain>
    </source>
</reference>
<protein>
    <submittedName>
        <fullName evidence="2">Uncharacterized protein</fullName>
    </submittedName>
</protein>
<accession>C0PFA2</accession>
<evidence type="ECO:0000313" key="2">
    <source>
        <dbReference type="EMBL" id="ACN33868.1"/>
    </source>
</evidence>
<feature type="compositionally biased region" description="Basic and acidic residues" evidence="1">
    <location>
        <begin position="97"/>
        <end position="117"/>
    </location>
</feature>
<reference evidence="2" key="2">
    <citation type="submission" date="2012-06" db="EMBL/GenBank/DDBJ databases">
        <authorList>
            <person name="Yu Y."/>
            <person name="Currie J."/>
            <person name="Lomeli R."/>
            <person name="Angelova A."/>
            <person name="Collura K."/>
            <person name="Wissotski M."/>
            <person name="Campos D."/>
            <person name="Kudrna D."/>
            <person name="Golser W."/>
            <person name="Ashely E."/>
            <person name="Descour A."/>
            <person name="Fernandes J."/>
            <person name="Soderlund C."/>
            <person name="Walbot V."/>
        </authorList>
    </citation>
    <scope>NUCLEOTIDE SEQUENCE</scope>
    <source>
        <strain evidence="2">B73</strain>
    </source>
</reference>